<reference evidence="2" key="1">
    <citation type="submission" date="2023-04" db="EMBL/GenBank/DDBJ databases">
        <title>Black Yeasts Isolated from many extreme environments.</title>
        <authorList>
            <person name="Coleine C."/>
            <person name="Stajich J.E."/>
            <person name="Selbmann L."/>
        </authorList>
    </citation>
    <scope>NUCLEOTIDE SEQUENCE</scope>
    <source>
        <strain evidence="2">CCFEE 5312</strain>
    </source>
</reference>
<dbReference type="AlphaFoldDB" id="A0AAJ0LW84"/>
<comment type="caution">
    <text evidence="2">The sequence shown here is derived from an EMBL/GenBank/DDBJ whole genome shotgun (WGS) entry which is preliminary data.</text>
</comment>
<protein>
    <submittedName>
        <fullName evidence="2">Uncharacterized protein</fullName>
    </submittedName>
</protein>
<dbReference type="EMBL" id="JAWDJX010000002">
    <property type="protein sequence ID" value="KAK3057845.1"/>
    <property type="molecule type" value="Genomic_DNA"/>
</dbReference>
<dbReference type="InterPro" id="IPR002347">
    <property type="entry name" value="SDR_fam"/>
</dbReference>
<dbReference type="InterPro" id="IPR036291">
    <property type="entry name" value="NAD(P)-bd_dom_sf"/>
</dbReference>
<dbReference type="GO" id="GO:0016491">
    <property type="term" value="F:oxidoreductase activity"/>
    <property type="evidence" value="ECO:0007669"/>
    <property type="project" value="UniProtKB-KW"/>
</dbReference>
<dbReference type="Pfam" id="PF00106">
    <property type="entry name" value="adh_short"/>
    <property type="match status" value="1"/>
</dbReference>
<keyword evidence="3" id="KW-1185">Reference proteome</keyword>
<proteinExistence type="predicted"/>
<dbReference type="SUPFAM" id="SSF51735">
    <property type="entry name" value="NAD(P)-binding Rossmann-fold domains"/>
    <property type="match status" value="1"/>
</dbReference>
<dbReference type="PANTHER" id="PTHR43157">
    <property type="entry name" value="PHOSPHATIDYLINOSITOL-GLYCAN BIOSYNTHESIS CLASS F PROTEIN-RELATED"/>
    <property type="match status" value="1"/>
</dbReference>
<accession>A0AAJ0LW84</accession>
<evidence type="ECO:0000313" key="2">
    <source>
        <dbReference type="EMBL" id="KAK3057845.1"/>
    </source>
</evidence>
<name>A0AAJ0LW84_9PEZI</name>
<dbReference type="Proteomes" id="UP001271007">
    <property type="component" value="Unassembled WGS sequence"/>
</dbReference>
<evidence type="ECO:0000256" key="1">
    <source>
        <dbReference type="ARBA" id="ARBA00023002"/>
    </source>
</evidence>
<gene>
    <name evidence="2" type="ORF">LTR09_000920</name>
</gene>
<keyword evidence="1" id="KW-0560">Oxidoreductase</keyword>
<sequence>MSIPGLLFSVLPSFFYRQFFVTPPTPTKDCTGQTYIVTGANTGLGKEAARHYVRLNAEKVIIACRSIEKGEAAARDIEQSTGRKGVVEVWQLDLSSYENVKQFAERAKGLRRLDSIVENAGISTSSFKTMEGNESTVTVNVISTFLLALLILPKLQESAQRFNITPTLCIVSSEVHFFTSFPERKAPSVLDQLNDEKQARMTDRYNVSKMLEVLACRQIAAEHPVKQLKVTLNFVNPGFCHSELMREMTNLPIRVMKKILCRTTEVGSRTLVHAGYGGPETHGKYMSDCKITTCATLVEGKGGLEMQKKVWQELAAKLNQIEPGITKTLDA</sequence>
<dbReference type="PRINTS" id="PR00081">
    <property type="entry name" value="GDHRDH"/>
</dbReference>
<dbReference type="PANTHER" id="PTHR43157:SF31">
    <property type="entry name" value="PHOSPHATIDYLINOSITOL-GLYCAN BIOSYNTHESIS CLASS F PROTEIN"/>
    <property type="match status" value="1"/>
</dbReference>
<organism evidence="2 3">
    <name type="scientific">Extremus antarcticus</name>
    <dbReference type="NCBI Taxonomy" id="702011"/>
    <lineage>
        <taxon>Eukaryota</taxon>
        <taxon>Fungi</taxon>
        <taxon>Dikarya</taxon>
        <taxon>Ascomycota</taxon>
        <taxon>Pezizomycotina</taxon>
        <taxon>Dothideomycetes</taxon>
        <taxon>Dothideomycetidae</taxon>
        <taxon>Mycosphaerellales</taxon>
        <taxon>Extremaceae</taxon>
        <taxon>Extremus</taxon>
    </lineage>
</organism>
<dbReference type="Gene3D" id="3.40.50.720">
    <property type="entry name" value="NAD(P)-binding Rossmann-like Domain"/>
    <property type="match status" value="1"/>
</dbReference>
<evidence type="ECO:0000313" key="3">
    <source>
        <dbReference type="Proteomes" id="UP001271007"/>
    </source>
</evidence>